<dbReference type="PANTHER" id="PTHR38048">
    <property type="entry name" value="EXPRESSED PROTEIN"/>
    <property type="match status" value="1"/>
</dbReference>
<dbReference type="Proteomes" id="UP000193144">
    <property type="component" value="Unassembled WGS sequence"/>
</dbReference>
<reference evidence="2 3" key="1">
    <citation type="submission" date="2016-07" db="EMBL/GenBank/DDBJ databases">
        <title>Pervasive Adenine N6-methylation of Active Genes in Fungi.</title>
        <authorList>
            <consortium name="DOE Joint Genome Institute"/>
            <person name="Mondo S.J."/>
            <person name="Dannebaum R.O."/>
            <person name="Kuo R.C."/>
            <person name="Labutti K."/>
            <person name="Haridas S."/>
            <person name="Kuo A."/>
            <person name="Salamov A."/>
            <person name="Ahrendt S.R."/>
            <person name="Lipzen A."/>
            <person name="Sullivan W."/>
            <person name="Andreopoulos W.B."/>
            <person name="Clum A."/>
            <person name="Lindquist E."/>
            <person name="Daum C."/>
            <person name="Ramamoorthy G.K."/>
            <person name="Gryganskyi A."/>
            <person name="Culley D."/>
            <person name="Magnuson J.K."/>
            <person name="James T.Y."/>
            <person name="O'Malley M.A."/>
            <person name="Stajich J.E."/>
            <person name="Spatafora J.W."/>
            <person name="Visel A."/>
            <person name="Grigoriev I.V."/>
        </authorList>
    </citation>
    <scope>NUCLEOTIDE SEQUENCE [LARGE SCALE GENOMIC DNA]</scope>
    <source>
        <strain evidence="2 3">CBS 115471</strain>
    </source>
</reference>
<evidence type="ECO:0000313" key="2">
    <source>
        <dbReference type="EMBL" id="ORY16455.1"/>
    </source>
</evidence>
<dbReference type="EMBL" id="MCFA01000018">
    <property type="protein sequence ID" value="ORY16455.1"/>
    <property type="molecule type" value="Genomic_DNA"/>
</dbReference>
<sequence>MPAIQSTSTSSSKYGWEDGPMQLITTPMFKTGATDQYTFVASEMALVHNCISRAFNSIYHQARLISPSDHSTFISYSYSCYQGLEAHHDGEETILFPAIEAATGQKGIMEANIKQHEAFHPGFHAWGAWLKDLTEGKDTWDGDKCVALMDSFTEPLSQHLQDEIPTLLGLAKFGDSMDLKALTQKEADTVMKGLSKTKQMPAFLMNHDVTFEGGIHHFPPLPAPVTWVLLNVFGRVKSEWWKFAACGFDGRPRALYLSA</sequence>
<dbReference type="CDD" id="cd12108">
    <property type="entry name" value="Hr-like"/>
    <property type="match status" value="1"/>
</dbReference>
<feature type="domain" description="Hemerythrin-like" evidence="1">
    <location>
        <begin position="46"/>
        <end position="164"/>
    </location>
</feature>
<proteinExistence type="predicted"/>
<dbReference type="Gene3D" id="1.20.120.520">
    <property type="entry name" value="nmb1532 protein domain like"/>
    <property type="match status" value="1"/>
</dbReference>
<dbReference type="PANTHER" id="PTHR38048:SF2">
    <property type="entry name" value="HEMERYTHRIN-LIKE DOMAIN-CONTAINING PROTEIN"/>
    <property type="match status" value="1"/>
</dbReference>
<keyword evidence="3" id="KW-1185">Reference proteome</keyword>
<dbReference type="InterPro" id="IPR053206">
    <property type="entry name" value="Dimeric_xanthone_biosynth"/>
</dbReference>
<evidence type="ECO:0000259" key="1">
    <source>
        <dbReference type="Pfam" id="PF01814"/>
    </source>
</evidence>
<dbReference type="AlphaFoldDB" id="A0A1Y2A376"/>
<gene>
    <name evidence="2" type="ORF">BCR34DRAFT_584396</name>
</gene>
<organism evidence="2 3">
    <name type="scientific">Clohesyomyces aquaticus</name>
    <dbReference type="NCBI Taxonomy" id="1231657"/>
    <lineage>
        <taxon>Eukaryota</taxon>
        <taxon>Fungi</taxon>
        <taxon>Dikarya</taxon>
        <taxon>Ascomycota</taxon>
        <taxon>Pezizomycotina</taxon>
        <taxon>Dothideomycetes</taxon>
        <taxon>Pleosporomycetidae</taxon>
        <taxon>Pleosporales</taxon>
        <taxon>Lindgomycetaceae</taxon>
        <taxon>Clohesyomyces</taxon>
    </lineage>
</organism>
<accession>A0A1Y2A376</accession>
<dbReference type="STRING" id="1231657.A0A1Y2A376"/>
<name>A0A1Y2A376_9PLEO</name>
<dbReference type="InterPro" id="IPR012312">
    <property type="entry name" value="Hemerythrin-like"/>
</dbReference>
<protein>
    <recommendedName>
        <fullName evidence="1">Hemerythrin-like domain-containing protein</fullName>
    </recommendedName>
</protein>
<evidence type="ECO:0000313" key="3">
    <source>
        <dbReference type="Proteomes" id="UP000193144"/>
    </source>
</evidence>
<comment type="caution">
    <text evidence="2">The sequence shown here is derived from an EMBL/GenBank/DDBJ whole genome shotgun (WGS) entry which is preliminary data.</text>
</comment>
<dbReference type="OrthoDB" id="58416at2759"/>
<dbReference type="Pfam" id="PF01814">
    <property type="entry name" value="Hemerythrin"/>
    <property type="match status" value="1"/>
</dbReference>